<name>A0A6G0VJE7_APHCR</name>
<dbReference type="EMBL" id="VUJU01016970">
    <property type="protein sequence ID" value="KAF0685852.1"/>
    <property type="molecule type" value="Genomic_DNA"/>
</dbReference>
<keyword evidence="2" id="KW-1185">Reference proteome</keyword>
<comment type="caution">
    <text evidence="1">The sequence shown here is derived from an EMBL/GenBank/DDBJ whole genome shotgun (WGS) entry which is preliminary data.</text>
</comment>
<dbReference type="PANTHER" id="PTHR45749:SF21">
    <property type="entry name" value="DUF4371 DOMAIN-CONTAINING PROTEIN"/>
    <property type="match status" value="1"/>
</dbReference>
<accession>A0A6G0VJE7</accession>
<dbReference type="AlphaFoldDB" id="A0A6G0VJE7"/>
<evidence type="ECO:0000313" key="2">
    <source>
        <dbReference type="Proteomes" id="UP000478052"/>
    </source>
</evidence>
<organism evidence="1 2">
    <name type="scientific">Aphis craccivora</name>
    <name type="common">Cowpea aphid</name>
    <dbReference type="NCBI Taxonomy" id="307492"/>
    <lineage>
        <taxon>Eukaryota</taxon>
        <taxon>Metazoa</taxon>
        <taxon>Ecdysozoa</taxon>
        <taxon>Arthropoda</taxon>
        <taxon>Hexapoda</taxon>
        <taxon>Insecta</taxon>
        <taxon>Pterygota</taxon>
        <taxon>Neoptera</taxon>
        <taxon>Paraneoptera</taxon>
        <taxon>Hemiptera</taxon>
        <taxon>Sternorrhyncha</taxon>
        <taxon>Aphidomorpha</taxon>
        <taxon>Aphidoidea</taxon>
        <taxon>Aphididae</taxon>
        <taxon>Aphidini</taxon>
        <taxon>Aphis</taxon>
        <taxon>Aphis</taxon>
    </lineage>
</organism>
<dbReference type="PANTHER" id="PTHR45749">
    <property type="match status" value="1"/>
</dbReference>
<sequence length="80" mass="9071">MRGQGYDGAAVMSSSLTGVQKESVILYQMQHFVHCCSHNINLIICDAAKSTRKVLSFFETVQDIYNFFSSSSLRWKQLAF</sequence>
<dbReference type="Proteomes" id="UP000478052">
    <property type="component" value="Unassembled WGS sequence"/>
</dbReference>
<proteinExistence type="predicted"/>
<evidence type="ECO:0000313" key="1">
    <source>
        <dbReference type="EMBL" id="KAF0685852.1"/>
    </source>
</evidence>
<gene>
    <name evidence="1" type="ORF">FWK35_00034028</name>
</gene>
<reference evidence="1 2" key="1">
    <citation type="submission" date="2019-08" db="EMBL/GenBank/DDBJ databases">
        <title>Whole genome of Aphis craccivora.</title>
        <authorList>
            <person name="Voronova N.V."/>
            <person name="Shulinski R.S."/>
            <person name="Bandarenka Y.V."/>
            <person name="Zhorov D.G."/>
            <person name="Warner D."/>
        </authorList>
    </citation>
    <scope>NUCLEOTIDE SEQUENCE [LARGE SCALE GENOMIC DNA]</scope>
    <source>
        <strain evidence="1">180601</strain>
        <tissue evidence="1">Whole Body</tissue>
    </source>
</reference>
<protein>
    <submittedName>
        <fullName evidence="1">Zinc finger MYM-type protein 1-like</fullName>
    </submittedName>
</protein>
<dbReference type="OrthoDB" id="6624102at2759"/>